<keyword evidence="3" id="KW-0731">Sigma factor</keyword>
<reference evidence="8 9" key="1">
    <citation type="journal article" date="2022" name="Syst. Appl. Microbiol.">
        <title>Rhodopirellula aestuarii sp. nov., a novel member of the genus Rhodopirellula isolated from brackish sediments collected in the Tagus River estuary, Portugal.</title>
        <authorList>
            <person name="Vitorino I.R."/>
            <person name="Klimek D."/>
            <person name="Calusinska M."/>
            <person name="Lobo-da-Cunha A."/>
            <person name="Vasconcelos V."/>
            <person name="Lage O.M."/>
        </authorList>
    </citation>
    <scope>NUCLEOTIDE SEQUENCE [LARGE SCALE GENOMIC DNA]</scope>
    <source>
        <strain evidence="8 9">ICT_H3.1</strain>
    </source>
</reference>
<keyword evidence="2" id="KW-0805">Transcription regulation</keyword>
<protein>
    <submittedName>
        <fullName evidence="8">Sigma-70 family RNA polymerase sigma factor</fullName>
    </submittedName>
</protein>
<dbReference type="Pfam" id="PF04542">
    <property type="entry name" value="Sigma70_r2"/>
    <property type="match status" value="1"/>
</dbReference>
<dbReference type="Gene3D" id="1.10.10.10">
    <property type="entry name" value="Winged helix-like DNA-binding domain superfamily/Winged helix DNA-binding domain"/>
    <property type="match status" value="1"/>
</dbReference>
<evidence type="ECO:0000313" key="8">
    <source>
        <dbReference type="EMBL" id="MCM2370208.1"/>
    </source>
</evidence>
<proteinExistence type="inferred from homology"/>
<evidence type="ECO:0000256" key="1">
    <source>
        <dbReference type="ARBA" id="ARBA00010641"/>
    </source>
</evidence>
<feature type="domain" description="RNA polymerase sigma-70 region 2" evidence="6">
    <location>
        <begin position="60"/>
        <end position="126"/>
    </location>
</feature>
<dbReference type="Proteomes" id="UP001202961">
    <property type="component" value="Unassembled WGS sequence"/>
</dbReference>
<dbReference type="EMBL" id="JAMQBK010000018">
    <property type="protein sequence ID" value="MCM2370208.1"/>
    <property type="molecule type" value="Genomic_DNA"/>
</dbReference>
<evidence type="ECO:0000259" key="7">
    <source>
        <dbReference type="Pfam" id="PF08281"/>
    </source>
</evidence>
<dbReference type="InterPro" id="IPR013325">
    <property type="entry name" value="RNA_pol_sigma_r2"/>
</dbReference>
<evidence type="ECO:0000313" key="9">
    <source>
        <dbReference type="Proteomes" id="UP001202961"/>
    </source>
</evidence>
<dbReference type="InterPro" id="IPR007627">
    <property type="entry name" value="RNA_pol_sigma70_r2"/>
</dbReference>
<evidence type="ECO:0000256" key="4">
    <source>
        <dbReference type="ARBA" id="ARBA00023125"/>
    </source>
</evidence>
<dbReference type="InterPro" id="IPR036388">
    <property type="entry name" value="WH-like_DNA-bd_sf"/>
</dbReference>
<evidence type="ECO:0000256" key="2">
    <source>
        <dbReference type="ARBA" id="ARBA00023015"/>
    </source>
</evidence>
<dbReference type="RefSeq" id="WP_250927879.1">
    <property type="nucleotide sequence ID" value="NZ_JAMQBK010000018.1"/>
</dbReference>
<dbReference type="InterPro" id="IPR014289">
    <property type="entry name" value="RNA_pol_sigma-24-rel"/>
</dbReference>
<dbReference type="InterPro" id="IPR014284">
    <property type="entry name" value="RNA_pol_sigma-70_dom"/>
</dbReference>
<feature type="domain" description="RNA polymerase sigma factor 70 region 4 type 2" evidence="7">
    <location>
        <begin position="173"/>
        <end position="223"/>
    </location>
</feature>
<dbReference type="PANTHER" id="PTHR43133:SF8">
    <property type="entry name" value="RNA POLYMERASE SIGMA FACTOR HI_1459-RELATED"/>
    <property type="match status" value="1"/>
</dbReference>
<keyword evidence="9" id="KW-1185">Reference proteome</keyword>
<dbReference type="NCBIfam" id="TIGR02937">
    <property type="entry name" value="sigma70-ECF"/>
    <property type="match status" value="1"/>
</dbReference>
<organism evidence="8 9">
    <name type="scientific">Aporhodopirellula aestuarii</name>
    <dbReference type="NCBI Taxonomy" id="2950107"/>
    <lineage>
        <taxon>Bacteria</taxon>
        <taxon>Pseudomonadati</taxon>
        <taxon>Planctomycetota</taxon>
        <taxon>Planctomycetia</taxon>
        <taxon>Pirellulales</taxon>
        <taxon>Pirellulaceae</taxon>
        <taxon>Aporhodopirellula</taxon>
    </lineage>
</organism>
<gene>
    <name evidence="8" type="ORF">NB063_06175</name>
</gene>
<dbReference type="Gene3D" id="1.10.1740.10">
    <property type="match status" value="1"/>
</dbReference>
<dbReference type="InterPro" id="IPR013249">
    <property type="entry name" value="RNA_pol_sigma70_r4_t2"/>
</dbReference>
<dbReference type="InterPro" id="IPR039425">
    <property type="entry name" value="RNA_pol_sigma-70-like"/>
</dbReference>
<sequence length="236" mass="27010">MTGRDVLWTSVSHDVMRRADAKTLRVVLPTIHSGVSSYKKEIAVSQTLNSTATIEPQDWVEHYGDGLYRYAMSRLRDVDAAEEVVQQTFVAGLEHIDQFAGSGSQQGWLMGILKRKIIDFVRSRNRASQPEDLDAAATLTEFFDRKGNWTRNAREILLQPLDAVETAEFWPIFEKCLSTLPNRQSGAFVMREIDSLESVQICKELEISPSNLWVLLHRARLRLATCIKMRWLQEKE</sequence>
<evidence type="ECO:0000256" key="5">
    <source>
        <dbReference type="ARBA" id="ARBA00023163"/>
    </source>
</evidence>
<dbReference type="Pfam" id="PF08281">
    <property type="entry name" value="Sigma70_r4_2"/>
    <property type="match status" value="1"/>
</dbReference>
<accession>A0ABT0U141</accession>
<dbReference type="NCBIfam" id="TIGR02943">
    <property type="entry name" value="Sig70_famx1"/>
    <property type="match status" value="1"/>
</dbReference>
<dbReference type="SUPFAM" id="SSF88946">
    <property type="entry name" value="Sigma2 domain of RNA polymerase sigma factors"/>
    <property type="match status" value="1"/>
</dbReference>
<keyword evidence="5" id="KW-0804">Transcription</keyword>
<dbReference type="SUPFAM" id="SSF88659">
    <property type="entry name" value="Sigma3 and sigma4 domains of RNA polymerase sigma factors"/>
    <property type="match status" value="1"/>
</dbReference>
<comment type="similarity">
    <text evidence="1">Belongs to the sigma-70 factor family. ECF subfamily.</text>
</comment>
<evidence type="ECO:0000259" key="6">
    <source>
        <dbReference type="Pfam" id="PF04542"/>
    </source>
</evidence>
<name>A0ABT0U141_9BACT</name>
<evidence type="ECO:0000256" key="3">
    <source>
        <dbReference type="ARBA" id="ARBA00023082"/>
    </source>
</evidence>
<dbReference type="InterPro" id="IPR013324">
    <property type="entry name" value="RNA_pol_sigma_r3/r4-like"/>
</dbReference>
<comment type="caution">
    <text evidence="8">The sequence shown here is derived from an EMBL/GenBank/DDBJ whole genome shotgun (WGS) entry which is preliminary data.</text>
</comment>
<dbReference type="PANTHER" id="PTHR43133">
    <property type="entry name" value="RNA POLYMERASE ECF-TYPE SIGMA FACTO"/>
    <property type="match status" value="1"/>
</dbReference>
<keyword evidence="4" id="KW-0238">DNA-binding</keyword>